<evidence type="ECO:0000313" key="3">
    <source>
        <dbReference type="Proteomes" id="UP001396898"/>
    </source>
</evidence>
<name>A0ABR1RHM5_9PEZI</name>
<dbReference type="EMBL" id="JAQQWI010000015">
    <property type="protein sequence ID" value="KAK8012776.1"/>
    <property type="molecule type" value="Genomic_DNA"/>
</dbReference>
<proteinExistence type="predicted"/>
<comment type="caution">
    <text evidence="2">The sequence shown here is derived from an EMBL/GenBank/DDBJ whole genome shotgun (WGS) entry which is preliminary data.</text>
</comment>
<feature type="region of interest" description="Disordered" evidence="1">
    <location>
        <begin position="122"/>
        <end position="163"/>
    </location>
</feature>
<evidence type="ECO:0000313" key="2">
    <source>
        <dbReference type="EMBL" id="KAK8012776.1"/>
    </source>
</evidence>
<protein>
    <submittedName>
        <fullName evidence="2">DNA polymerase epsilon subunit 1</fullName>
    </submittedName>
</protein>
<keyword evidence="3" id="KW-1185">Reference proteome</keyword>
<dbReference type="InterPro" id="IPR009003">
    <property type="entry name" value="Peptidase_S1_PA"/>
</dbReference>
<reference evidence="2 3" key="1">
    <citation type="submission" date="2023-01" db="EMBL/GenBank/DDBJ databases">
        <title>Analysis of 21 Apiospora genomes using comparative genomics revels a genus with tremendous synthesis potential of carbohydrate active enzymes and secondary metabolites.</title>
        <authorList>
            <person name="Sorensen T."/>
        </authorList>
    </citation>
    <scope>NUCLEOTIDE SEQUENCE [LARGE SCALE GENOMIC DNA]</scope>
    <source>
        <strain evidence="2 3">CBS 20057</strain>
    </source>
</reference>
<dbReference type="SUPFAM" id="SSF50494">
    <property type="entry name" value="Trypsin-like serine proteases"/>
    <property type="match status" value="1"/>
</dbReference>
<dbReference type="Proteomes" id="UP001396898">
    <property type="component" value="Unassembled WGS sequence"/>
</dbReference>
<feature type="compositionally biased region" description="Low complexity" evidence="1">
    <location>
        <begin position="153"/>
        <end position="163"/>
    </location>
</feature>
<organism evidence="2 3">
    <name type="scientific">Apiospora marii</name>
    <dbReference type="NCBI Taxonomy" id="335849"/>
    <lineage>
        <taxon>Eukaryota</taxon>
        <taxon>Fungi</taxon>
        <taxon>Dikarya</taxon>
        <taxon>Ascomycota</taxon>
        <taxon>Pezizomycotina</taxon>
        <taxon>Sordariomycetes</taxon>
        <taxon>Xylariomycetidae</taxon>
        <taxon>Amphisphaeriales</taxon>
        <taxon>Apiosporaceae</taxon>
        <taxon>Apiospora</taxon>
    </lineage>
</organism>
<evidence type="ECO:0000256" key="1">
    <source>
        <dbReference type="SAM" id="MobiDB-lite"/>
    </source>
</evidence>
<gene>
    <name evidence="2" type="ORF">PG991_010151</name>
</gene>
<accession>A0ABR1RHM5</accession>
<sequence>MASKERSDKQPLDVQLQKDKIPINTSLLRAYHEARFTECWEEKLLPEIVKILNNNTQGAYSINVRKGNGPDQRVIDLMTKDNCAKMYSELLEAAKKEHLPEEFRSKTHFDFRSGKRVYCADESGSETSLQAPDSAHFRPRNPHRFDEPVMGDSAGTTSTGNTATLGPLLEVNKRLYRLVNWHLFDDEVGNRNHNWDKRKPPAELELVHPSPSDLAQYSAGDSLVKIGKVVAYSGPMYKTNRAIASSGPLGSPAKETWQTTTDWALCETHEDGNPNKVRHILDGEETGETSCFFQDITETTSTMTKGDRVYATGRSSGYTEGELCMPSYLKNDDETVQRDWAVSSYAREDAAWEEGMGIFGDSGAGIMDRSNRLIGQLWGRNHYDDDPKEPAITYFTRITDIFDDIQERWPGDYRCSRPKLPGEVLHTNGTDGTALAITEILNSVSTTEGSTDSLSNERHLDVVTEVRRSSARSALMVTGNGNKAKHFWIHHAATWPELQA</sequence>